<reference evidence="2 3" key="1">
    <citation type="submission" date="2019-08" db="EMBL/GenBank/DDBJ databases">
        <title>Archangium and Cystobacter genomes.</title>
        <authorList>
            <person name="Chen I.-C.K."/>
            <person name="Wielgoss S."/>
        </authorList>
    </citation>
    <scope>NUCLEOTIDE SEQUENCE [LARGE SCALE GENOMIC DNA]</scope>
    <source>
        <strain evidence="2 3">Cbm 6</strain>
    </source>
</reference>
<protein>
    <submittedName>
        <fullName evidence="2">DUF499 domain-containing protein</fullName>
    </submittedName>
</protein>
<evidence type="ECO:0000313" key="2">
    <source>
        <dbReference type="EMBL" id="WNG48860.1"/>
    </source>
</evidence>
<evidence type="ECO:0000256" key="1">
    <source>
        <dbReference type="SAM" id="MobiDB-lite"/>
    </source>
</evidence>
<dbReference type="Pfam" id="PF04465">
    <property type="entry name" value="DUF499"/>
    <property type="match status" value="1"/>
</dbReference>
<accession>A0ABY9X0C9</accession>
<sequence length="934" mass="102587">MAMKPWYKIVTPREDLRDGKPLDASEFAVHLDHVRDGRAPAVYQNPAEFFERTFLTKNLRELSAQVVRRLSGVKVETSAIFNLSTQFGGGKTHSLTLLFHLAQNGDAAKSWKGVSGILQDAGVTSVPKAATAIFVGTEFDSISGRGGNDGTPLRKTPWGEIAFQLGGEEGFKLVEQHEKELTAPGGDVIERMLPKGKPTLILFDELMNYVSRSRKSGLAAQLYAFLHNLSEVARARDNVVLAVSIPASELEMTAEDQSDFERFKKLLDRLGKAVIMSAEAETSEIIRRRLFEWQGLPKEAIATVEEYEAWLLANKQQLPSWFPVENAREALKASYPFHPSLLSVFERKWQGLPRFQQTRGVLRLLALWVSKAYSEGYKGAHKDPLISLGTAPLEDPLFRAALFEQLGEARLEPAVTTDIAGKDHAHALRLDTEATPELKKARLHRKVATTILFESNGGQQRGEATLPEVRLAVAEPALDIGSVEQCLEALTDSCYFLAAEKNRYRFSFQPNLNKLLADRRASVSTASIDDVVRKEIQKVFGAGSGIERVYFPKKSNEVPDRPVLSLVVLAPENTAPEPATKNLITQMTTESGSSSRTFKSALIWVVPEDATTLLEEARKLLAWKDIDADAGELKLDETQQRQLAENTKRAERDLREAVWRAYKNVFLLAEDNSLRKIDLGLVHSSAANSLVELILSRLKQEDIVVEGVSPNFLTRYWPPALPEWSTKSVRDAFYASPKFPRLLKPEAVKDTISRGLDAGTVAYVGKASDGSYEPFVYKRSLGSGDIEIADDVYLIVHERAEEYVAKKAAPQPPTGATQHVSGGAAPNPGTPSPTPTGASQGATPTPAGASEPPPGTESAGFQWTGEISPQKWMNFYTKVLSRFATAGGLKLTVTVDVEPPGGTTMSKIEETKVALRELGLPEGVNLKPRGRGRG</sequence>
<feature type="region of interest" description="Disordered" evidence="1">
    <location>
        <begin position="806"/>
        <end position="862"/>
    </location>
</feature>
<gene>
    <name evidence="2" type="ORF">F0U60_35670</name>
</gene>
<dbReference type="Proteomes" id="UP001611383">
    <property type="component" value="Chromosome"/>
</dbReference>
<dbReference type="EMBL" id="CP043494">
    <property type="protein sequence ID" value="WNG48860.1"/>
    <property type="molecule type" value="Genomic_DNA"/>
</dbReference>
<organism evidence="2 3">
    <name type="scientific">Archangium minus</name>
    <dbReference type="NCBI Taxonomy" id="83450"/>
    <lineage>
        <taxon>Bacteria</taxon>
        <taxon>Pseudomonadati</taxon>
        <taxon>Myxococcota</taxon>
        <taxon>Myxococcia</taxon>
        <taxon>Myxococcales</taxon>
        <taxon>Cystobacterineae</taxon>
        <taxon>Archangiaceae</taxon>
        <taxon>Archangium</taxon>
    </lineage>
</organism>
<name>A0ABY9X0C9_9BACT</name>
<dbReference type="InterPro" id="IPR007555">
    <property type="entry name" value="DUF499"/>
</dbReference>
<evidence type="ECO:0000313" key="3">
    <source>
        <dbReference type="Proteomes" id="UP001611383"/>
    </source>
</evidence>
<dbReference type="RefSeq" id="WP_395806524.1">
    <property type="nucleotide sequence ID" value="NZ_CP043494.1"/>
</dbReference>
<proteinExistence type="predicted"/>
<keyword evidence="3" id="KW-1185">Reference proteome</keyword>